<protein>
    <submittedName>
        <fullName evidence="2">Uncharacterized protein</fullName>
    </submittedName>
</protein>
<comment type="caution">
    <text evidence="2">The sequence shown here is derived from an EMBL/GenBank/DDBJ whole genome shotgun (WGS) entry which is preliminary data.</text>
</comment>
<organism evidence="2 3">
    <name type="scientific">Euphydryas editha</name>
    <name type="common">Edith's checkerspot</name>
    <dbReference type="NCBI Taxonomy" id="104508"/>
    <lineage>
        <taxon>Eukaryota</taxon>
        <taxon>Metazoa</taxon>
        <taxon>Ecdysozoa</taxon>
        <taxon>Arthropoda</taxon>
        <taxon>Hexapoda</taxon>
        <taxon>Insecta</taxon>
        <taxon>Pterygota</taxon>
        <taxon>Neoptera</taxon>
        <taxon>Endopterygota</taxon>
        <taxon>Lepidoptera</taxon>
        <taxon>Glossata</taxon>
        <taxon>Ditrysia</taxon>
        <taxon>Papilionoidea</taxon>
        <taxon>Nymphalidae</taxon>
        <taxon>Nymphalinae</taxon>
        <taxon>Euphydryas</taxon>
    </lineage>
</organism>
<accession>A0AAU9U2Q8</accession>
<proteinExistence type="predicted"/>
<name>A0AAU9U2Q8_EUPED</name>
<feature type="compositionally biased region" description="Acidic residues" evidence="1">
    <location>
        <begin position="12"/>
        <end position="29"/>
    </location>
</feature>
<feature type="region of interest" description="Disordered" evidence="1">
    <location>
        <begin position="1"/>
        <end position="59"/>
    </location>
</feature>
<evidence type="ECO:0000256" key="1">
    <source>
        <dbReference type="SAM" id="MobiDB-lite"/>
    </source>
</evidence>
<reference evidence="2" key="1">
    <citation type="submission" date="2022-03" db="EMBL/GenBank/DDBJ databases">
        <authorList>
            <person name="Tunstrom K."/>
        </authorList>
    </citation>
    <scope>NUCLEOTIDE SEQUENCE</scope>
</reference>
<evidence type="ECO:0000313" key="3">
    <source>
        <dbReference type="Proteomes" id="UP001153954"/>
    </source>
</evidence>
<feature type="compositionally biased region" description="Polar residues" evidence="1">
    <location>
        <begin position="1"/>
        <end position="10"/>
    </location>
</feature>
<dbReference type="EMBL" id="CAKOGL010000013">
    <property type="protein sequence ID" value="CAH2093766.1"/>
    <property type="molecule type" value="Genomic_DNA"/>
</dbReference>
<dbReference type="AlphaFoldDB" id="A0AAU9U2Q8"/>
<gene>
    <name evidence="2" type="ORF">EEDITHA_LOCUS9397</name>
</gene>
<sequence>MGLTSESADSNFDYDTESETENEDGEAVDEVGPNSNVAEEWLPGNAERPPFPFTAHPGKTFDTPPRKFLCFILRSFQMKILSI</sequence>
<keyword evidence="3" id="KW-1185">Reference proteome</keyword>
<dbReference type="Proteomes" id="UP001153954">
    <property type="component" value="Unassembled WGS sequence"/>
</dbReference>
<evidence type="ECO:0000313" key="2">
    <source>
        <dbReference type="EMBL" id="CAH2093766.1"/>
    </source>
</evidence>